<protein>
    <submittedName>
        <fullName evidence="1">Uncharacterized protein</fullName>
    </submittedName>
</protein>
<evidence type="ECO:0000313" key="1">
    <source>
        <dbReference type="EMBL" id="KZE64084.1"/>
    </source>
</evidence>
<dbReference type="AlphaFoldDB" id="A0A165MZX5"/>
<accession>A0A165MZX5</accession>
<organism evidence="1 2">
    <name type="scientific">Fictibacillus phosphorivorans</name>
    <dbReference type="NCBI Taxonomy" id="1221500"/>
    <lineage>
        <taxon>Bacteria</taxon>
        <taxon>Bacillati</taxon>
        <taxon>Bacillota</taxon>
        <taxon>Bacilli</taxon>
        <taxon>Bacillales</taxon>
        <taxon>Fictibacillaceae</taxon>
        <taxon>Fictibacillus</taxon>
    </lineage>
</organism>
<comment type="caution">
    <text evidence="1">The sequence shown here is derived from an EMBL/GenBank/DDBJ whole genome shotgun (WGS) entry which is preliminary data.</text>
</comment>
<sequence>MNLELLQKKLEEVKSKKIELISDLKKRELVKPVIRVGKSNWWSYESQFYTSASNDRLNFNIPDDGHIYFSYLENNLVFSAAPKYSLPYQGETLIHFEGTVTNSLEAVLFIIEYKNNKKTKISQIKLNEQKVLDLNGTSGIRVAIKFKGKGKFSLNRLSLGNEIIQGFQTVSNNIHTELLLTEEKK</sequence>
<name>A0A165MZX5_9BACL</name>
<evidence type="ECO:0000313" key="2">
    <source>
        <dbReference type="Proteomes" id="UP000076567"/>
    </source>
</evidence>
<dbReference type="OrthoDB" id="9802760at2"/>
<dbReference type="RefSeq" id="WP_066245098.1">
    <property type="nucleotide sequence ID" value="NZ_LRFC01000038.1"/>
</dbReference>
<gene>
    <name evidence="1" type="ORF">AWM68_13335</name>
</gene>
<dbReference type="EMBL" id="LRFC01000038">
    <property type="protein sequence ID" value="KZE64084.1"/>
    <property type="molecule type" value="Genomic_DNA"/>
</dbReference>
<dbReference type="Proteomes" id="UP000076567">
    <property type="component" value="Unassembled WGS sequence"/>
</dbReference>
<reference evidence="2" key="1">
    <citation type="submission" date="2016-01" db="EMBL/GenBank/DDBJ databases">
        <title>Draft genome of Chromobacterium sp. F49.</title>
        <authorList>
            <person name="Hong K.W."/>
        </authorList>
    </citation>
    <scope>NUCLEOTIDE SEQUENCE [LARGE SCALE GENOMIC DNA]</scope>
    <source>
        <strain evidence="2">P7IIIA</strain>
    </source>
</reference>
<proteinExistence type="predicted"/>
<keyword evidence="2" id="KW-1185">Reference proteome</keyword>